<dbReference type="SUPFAM" id="SSF55874">
    <property type="entry name" value="ATPase domain of HSP90 chaperone/DNA topoisomerase II/histidine kinase"/>
    <property type="match status" value="1"/>
</dbReference>
<evidence type="ECO:0000256" key="1">
    <source>
        <dbReference type="ARBA" id="ARBA00022679"/>
    </source>
</evidence>
<dbReference type="PANTHER" id="PTHR24421:SF63">
    <property type="entry name" value="SENSOR HISTIDINE KINASE DESK"/>
    <property type="match status" value="1"/>
</dbReference>
<dbReference type="InterPro" id="IPR011712">
    <property type="entry name" value="Sig_transdc_His_kin_sub3_dim/P"/>
</dbReference>
<keyword evidence="2 6" id="KW-0418">Kinase</keyword>
<evidence type="ECO:0000313" key="7">
    <source>
        <dbReference type="Proteomes" id="UP001589610"/>
    </source>
</evidence>
<keyword evidence="3" id="KW-0902">Two-component regulatory system</keyword>
<name>A0ABV5TB02_9ACTN</name>
<reference evidence="6 7" key="1">
    <citation type="submission" date="2024-09" db="EMBL/GenBank/DDBJ databases">
        <authorList>
            <person name="Sun Q."/>
            <person name="Mori K."/>
        </authorList>
    </citation>
    <scope>NUCLEOTIDE SEQUENCE [LARGE SCALE GENOMIC DNA]</scope>
    <source>
        <strain evidence="6 7">JCM 3028</strain>
    </source>
</reference>
<dbReference type="PANTHER" id="PTHR24421">
    <property type="entry name" value="NITRATE/NITRITE SENSOR PROTEIN NARX-RELATED"/>
    <property type="match status" value="1"/>
</dbReference>
<dbReference type="Proteomes" id="UP001589610">
    <property type="component" value="Unassembled WGS sequence"/>
</dbReference>
<evidence type="ECO:0000259" key="5">
    <source>
        <dbReference type="Pfam" id="PF07730"/>
    </source>
</evidence>
<feature type="transmembrane region" description="Helical" evidence="4">
    <location>
        <begin position="122"/>
        <end position="146"/>
    </location>
</feature>
<dbReference type="RefSeq" id="WP_344744687.1">
    <property type="nucleotide sequence ID" value="NZ_BAAAWW010000048.1"/>
</dbReference>
<dbReference type="EMBL" id="JBHMBS010000003">
    <property type="protein sequence ID" value="MFB9675600.1"/>
    <property type="molecule type" value="Genomic_DNA"/>
</dbReference>
<feature type="transmembrane region" description="Helical" evidence="4">
    <location>
        <begin position="58"/>
        <end position="77"/>
    </location>
</feature>
<evidence type="ECO:0000313" key="6">
    <source>
        <dbReference type="EMBL" id="MFB9675600.1"/>
    </source>
</evidence>
<dbReference type="Pfam" id="PF07730">
    <property type="entry name" value="HisKA_3"/>
    <property type="match status" value="1"/>
</dbReference>
<proteinExistence type="predicted"/>
<dbReference type="Gene3D" id="3.30.565.10">
    <property type="entry name" value="Histidine kinase-like ATPase, C-terminal domain"/>
    <property type="match status" value="1"/>
</dbReference>
<dbReference type="GO" id="GO:0016301">
    <property type="term" value="F:kinase activity"/>
    <property type="evidence" value="ECO:0007669"/>
    <property type="project" value="UniProtKB-KW"/>
</dbReference>
<evidence type="ECO:0000256" key="3">
    <source>
        <dbReference type="ARBA" id="ARBA00023012"/>
    </source>
</evidence>
<keyword evidence="1" id="KW-0808">Transferase</keyword>
<dbReference type="InterPro" id="IPR050482">
    <property type="entry name" value="Sensor_HK_TwoCompSys"/>
</dbReference>
<protein>
    <submittedName>
        <fullName evidence="6">Sensor histidine kinase</fullName>
    </submittedName>
</protein>
<feature type="domain" description="Signal transduction histidine kinase subgroup 3 dimerisation and phosphoacceptor" evidence="5">
    <location>
        <begin position="214"/>
        <end position="280"/>
    </location>
</feature>
<sequence>MRRLARLVPSVLPRRKQRSPVQRLRRMTVLSLTLGLVLAWIGPLGALADVDEQSRLPLLAVGVPGLVIFSVLYLRILEAAVAGTAARGEIAASAVVAVILLLTQDGDPWTWGLLGPAWASGAALLLGRSATLAATVGAIAVSVLLAPPGAGPGPGFGDMFVPSYAEEVWPAFGAYLGVAGAAPCANRFQLWFWRVVRTAEEGKEAQARLAVTEERLRFSRDLHDLVGHSLSAIAVKSEVAAKLSRVDAARAAGEMDEVRTLARQTLKEIRAAVRGYRTVDLAAELRAMAAVLEAGGVRCTLETPRDQVPEGAATLLAWVVREGTTNVLRHSSATECRIAITVREGCAVLVMTNDGVKGTGGANGVEGVGEVDGRGGTGLIGLSERVAAIGGTVTTGPGGPGEFRLRATVPLGGER</sequence>
<comment type="caution">
    <text evidence="6">The sequence shown here is derived from an EMBL/GenBank/DDBJ whole genome shotgun (WGS) entry which is preliminary data.</text>
</comment>
<keyword evidence="4" id="KW-0472">Membrane</keyword>
<keyword evidence="4" id="KW-0812">Transmembrane</keyword>
<dbReference type="Gene3D" id="1.20.5.1930">
    <property type="match status" value="1"/>
</dbReference>
<accession>A0ABV5TB02</accession>
<keyword evidence="7" id="KW-1185">Reference proteome</keyword>
<dbReference type="InterPro" id="IPR036890">
    <property type="entry name" value="HATPase_C_sf"/>
</dbReference>
<evidence type="ECO:0000256" key="2">
    <source>
        <dbReference type="ARBA" id="ARBA00022777"/>
    </source>
</evidence>
<keyword evidence="4" id="KW-1133">Transmembrane helix</keyword>
<organism evidence="6 7">
    <name type="scientific">Streptosporangium vulgare</name>
    <dbReference type="NCBI Taxonomy" id="46190"/>
    <lineage>
        <taxon>Bacteria</taxon>
        <taxon>Bacillati</taxon>
        <taxon>Actinomycetota</taxon>
        <taxon>Actinomycetes</taxon>
        <taxon>Streptosporangiales</taxon>
        <taxon>Streptosporangiaceae</taxon>
        <taxon>Streptosporangium</taxon>
    </lineage>
</organism>
<evidence type="ECO:0000256" key="4">
    <source>
        <dbReference type="SAM" id="Phobius"/>
    </source>
</evidence>
<gene>
    <name evidence="6" type="ORF">ACFFRH_08895</name>
</gene>